<evidence type="ECO:0000313" key="1">
    <source>
        <dbReference type="EMBL" id="KAF3449405.1"/>
    </source>
</evidence>
<dbReference type="Proteomes" id="UP000796880">
    <property type="component" value="Unassembled WGS sequence"/>
</dbReference>
<organism evidence="1 2">
    <name type="scientific">Rhamnella rubrinervis</name>
    <dbReference type="NCBI Taxonomy" id="2594499"/>
    <lineage>
        <taxon>Eukaryota</taxon>
        <taxon>Viridiplantae</taxon>
        <taxon>Streptophyta</taxon>
        <taxon>Embryophyta</taxon>
        <taxon>Tracheophyta</taxon>
        <taxon>Spermatophyta</taxon>
        <taxon>Magnoliopsida</taxon>
        <taxon>eudicotyledons</taxon>
        <taxon>Gunneridae</taxon>
        <taxon>Pentapetalae</taxon>
        <taxon>rosids</taxon>
        <taxon>fabids</taxon>
        <taxon>Rosales</taxon>
        <taxon>Rhamnaceae</taxon>
        <taxon>rhamnoid group</taxon>
        <taxon>Rhamneae</taxon>
        <taxon>Rhamnella</taxon>
    </lineage>
</organism>
<name>A0A8K0ML12_9ROSA</name>
<sequence>MATDLVFLKDEKLHTLADLIYRQEVLNIQSLVFGSEAERVAYLNDCRSNYLTSTSLLNTTAELKTKLQNDNVRSPIAVNVYTYTESCINNALQIFQNYTVRKDYLEKINDHVQLLITSLQELDTQNPAAVADLDKEVEEYNKAILAYSVKYRSPASREFSRMLRAQNIEFEDLVKTYQARLNYTSPFKDLQDIQKLEVYDEIMEVSGRGRALDDTIKNLKDKGGKAVLLFNAGMIAWDIYTADHVLLEVTKSAIVEAAKIGGAKLGTIIGAAISTKLTGVQASAIFITMVGTLSSIAGAFIVGAAAGGLVSLIIGSAEPPPKSTESLQFYVAPMPDGAALARQISHQ</sequence>
<comment type="caution">
    <text evidence="1">The sequence shown here is derived from an EMBL/GenBank/DDBJ whole genome shotgun (WGS) entry which is preliminary data.</text>
</comment>
<dbReference type="EMBL" id="VOIH02000004">
    <property type="protein sequence ID" value="KAF3449405.1"/>
    <property type="molecule type" value="Genomic_DNA"/>
</dbReference>
<protein>
    <submittedName>
        <fullName evidence="1">Uncharacterized protein</fullName>
    </submittedName>
</protein>
<evidence type="ECO:0000313" key="2">
    <source>
        <dbReference type="Proteomes" id="UP000796880"/>
    </source>
</evidence>
<proteinExistence type="predicted"/>
<keyword evidence="2" id="KW-1185">Reference proteome</keyword>
<dbReference type="AlphaFoldDB" id="A0A8K0ML12"/>
<reference evidence="1" key="1">
    <citation type="submission" date="2020-03" db="EMBL/GenBank/DDBJ databases">
        <title>A high-quality chromosome-level genome assembly of a woody plant with both climbing and erect habits, Rhamnella rubrinervis.</title>
        <authorList>
            <person name="Lu Z."/>
            <person name="Yang Y."/>
            <person name="Zhu X."/>
            <person name="Sun Y."/>
        </authorList>
    </citation>
    <scope>NUCLEOTIDE SEQUENCE</scope>
    <source>
        <strain evidence="1">BYM</strain>
        <tissue evidence="1">Leaf</tissue>
    </source>
</reference>
<gene>
    <name evidence="1" type="ORF">FNV43_RR10133</name>
</gene>
<dbReference type="OrthoDB" id="1187167at2759"/>
<accession>A0A8K0ML12</accession>